<accession>A0A8J5TAX6</accession>
<evidence type="ECO:0000313" key="1">
    <source>
        <dbReference type="EMBL" id="KAG8078985.1"/>
    </source>
</evidence>
<evidence type="ECO:0000313" key="2">
    <source>
        <dbReference type="Proteomes" id="UP000729402"/>
    </source>
</evidence>
<sequence>MEARQSELCWDICFSKLHLDCPYWTHDSSETLDTIILDPFKHCLHDGGIRKNRVNSLKLRKLCLTKSDSVVSTCARFRRACLFCFPHTC</sequence>
<dbReference type="Proteomes" id="UP000729402">
    <property type="component" value="Unassembled WGS sequence"/>
</dbReference>
<dbReference type="AlphaFoldDB" id="A0A8J5TAX6"/>
<protein>
    <submittedName>
        <fullName evidence="1">Uncharacterized protein</fullName>
    </submittedName>
</protein>
<proteinExistence type="predicted"/>
<gene>
    <name evidence="1" type="ORF">GUJ93_ZPchr0007g4287</name>
</gene>
<reference evidence="1" key="2">
    <citation type="submission" date="2021-02" db="EMBL/GenBank/DDBJ databases">
        <authorList>
            <person name="Kimball J.A."/>
            <person name="Haas M.W."/>
            <person name="Macchietto M."/>
            <person name="Kono T."/>
            <person name="Duquette J."/>
            <person name="Shao M."/>
        </authorList>
    </citation>
    <scope>NUCLEOTIDE SEQUENCE</scope>
    <source>
        <tissue evidence="1">Fresh leaf tissue</tissue>
    </source>
</reference>
<reference evidence="1" key="1">
    <citation type="journal article" date="2021" name="bioRxiv">
        <title>Whole Genome Assembly and Annotation of Northern Wild Rice, Zizania palustris L., Supports a Whole Genome Duplication in the Zizania Genus.</title>
        <authorList>
            <person name="Haas M."/>
            <person name="Kono T."/>
            <person name="Macchietto M."/>
            <person name="Millas R."/>
            <person name="McGilp L."/>
            <person name="Shao M."/>
            <person name="Duquette J."/>
            <person name="Hirsch C.N."/>
            <person name="Kimball J."/>
        </authorList>
    </citation>
    <scope>NUCLEOTIDE SEQUENCE</scope>
    <source>
        <tissue evidence="1">Fresh leaf tissue</tissue>
    </source>
</reference>
<dbReference type="EMBL" id="JAAALK010000282">
    <property type="protein sequence ID" value="KAG8078985.1"/>
    <property type="molecule type" value="Genomic_DNA"/>
</dbReference>
<comment type="caution">
    <text evidence="1">The sequence shown here is derived from an EMBL/GenBank/DDBJ whole genome shotgun (WGS) entry which is preliminary data.</text>
</comment>
<organism evidence="1 2">
    <name type="scientific">Zizania palustris</name>
    <name type="common">Northern wild rice</name>
    <dbReference type="NCBI Taxonomy" id="103762"/>
    <lineage>
        <taxon>Eukaryota</taxon>
        <taxon>Viridiplantae</taxon>
        <taxon>Streptophyta</taxon>
        <taxon>Embryophyta</taxon>
        <taxon>Tracheophyta</taxon>
        <taxon>Spermatophyta</taxon>
        <taxon>Magnoliopsida</taxon>
        <taxon>Liliopsida</taxon>
        <taxon>Poales</taxon>
        <taxon>Poaceae</taxon>
        <taxon>BOP clade</taxon>
        <taxon>Oryzoideae</taxon>
        <taxon>Oryzeae</taxon>
        <taxon>Zizaniinae</taxon>
        <taxon>Zizania</taxon>
    </lineage>
</organism>
<keyword evidence="2" id="KW-1185">Reference proteome</keyword>
<name>A0A8J5TAX6_ZIZPA</name>